<dbReference type="PANTHER" id="PTHR23159:SF31">
    <property type="entry name" value="CENTROSOME-ASSOCIATED PROTEIN CEP250 ISOFORM X1"/>
    <property type="match status" value="1"/>
</dbReference>
<comment type="caution">
    <text evidence="3">The sequence shown here is derived from an EMBL/GenBank/DDBJ whole genome shotgun (WGS) entry which is preliminary data.</text>
</comment>
<evidence type="ECO:0000256" key="1">
    <source>
        <dbReference type="SAM" id="Coils"/>
    </source>
</evidence>
<keyword evidence="1" id="KW-0175">Coiled coil</keyword>
<dbReference type="EMBL" id="CZPT02000213">
    <property type="protein sequence ID" value="SCU65113.1"/>
    <property type="molecule type" value="Genomic_DNA"/>
</dbReference>
<feature type="region of interest" description="Disordered" evidence="2">
    <location>
        <begin position="40"/>
        <end position="132"/>
    </location>
</feature>
<gene>
    <name evidence="3" type="ORF">TEOVI_000703500</name>
</gene>
<feature type="compositionally biased region" description="Polar residues" evidence="2">
    <location>
        <begin position="40"/>
        <end position="55"/>
    </location>
</feature>
<dbReference type="AlphaFoldDB" id="A0A1G4I0G4"/>
<feature type="coiled-coil region" evidence="1">
    <location>
        <begin position="1007"/>
        <end position="1069"/>
    </location>
</feature>
<evidence type="ECO:0000313" key="3">
    <source>
        <dbReference type="EMBL" id="SCU65113.1"/>
    </source>
</evidence>
<proteinExistence type="predicted"/>
<feature type="region of interest" description="Disordered" evidence="2">
    <location>
        <begin position="857"/>
        <end position="879"/>
    </location>
</feature>
<sequence length="1188" mass="133392">MASLQLGKSTVTRGSGHEVGNQTMGVEPVLSHHVWTCGRGTSKNTPLNTQPSFQEESPPVTNDRIKAEPTTESPRKHGVTKHTPGGEQGSGSPDHTAPDGRASTLPPSECCSSPNGLHPEAKDEDPPTLTTAALPTGILSRENLLIETAKQQRELQWYKDRCREQEVALCAVNEKQAVLEDALIGARIAALNEKERRREFVAMAAAQRREARLALEPQVHALRVMEGELGGLRRELRHTRKLLEQSEKERVALTECKGGYEAELGKLRNVNERIHGELKVMHSRCAKLEQVNAKNVEVVDAEACEVKQSKNTATTDVDDEHGREVDATLHITFLQLYEEMERRQLEAAAVREVFEVYVDYLHRIQRETCGTMLLLCKHGKQLVNTLTRSDASLSDGGCADDGEVGGSCAYTTLLRCANEVGKQLQAIETAIGDQLLTATQQQRDMQNLLLTERRTHQDELRNIEQTLQTVRQGAEDMKEKLTIADCRYNQLAQAVKRHCRQLLSVSAKGSKNKCKSGNSKQERKLSENSAEREVTAVRKIGDLLTIEGKGNNSVSPQVASPAELLNPAKLLLGDVPSSGGEIESLLALLKTSQQAACCALEDMRETLDSNEAHWQKERQRLIAATTEVRQRHQATAKRFQASLTAARATEVDLEKKLSAAVVERKVAVKKAEIAEMELQSFGKRHRQLQQELQAMKEDCELQRKEVGNRTKDIDALREQLTERREEHFEMAVLRGRCDDLVRITDALEQRVQREEKGKHALYEVARCFCGVLIAVVMRVRTVVAERRAMCRAYEAATEECRSMMLELRDTIKDIKVEETRRKESKRLAPFIYHPSFFAVATVSIACTRMSRATKRSRGPRRVSFELHDSHADGQDDDGASRLSVPACGKVFAPPNSLRGVVESVPLLSELFRRPFLTNIVRTVQIPPLRDVLPIIVGVYEKNNTVGSTYLLQQVIDIAEVDVASNEYRAHFAPSMTPSWKTDPSKWVRVGKQHCGRSCSGPSKMAPAQRLREVFHFLRHRIDKLKREQEKHKEAMCGALEENRQLRAQLEESQQMATSLLRKQEEYELEAAVSSAARGACRGVDQRLSELYDELHKEREARRVVEEVNAQLRMREVELLASSHKMRDEVRSLSIELAEQQQSYTTDRLNYSSCNYSHRPAAAAEHSKPLYHPRSVCPSGVELPYTSAQ</sequence>
<accession>A0A1G4I0G4</accession>
<dbReference type="GeneID" id="92380969"/>
<evidence type="ECO:0000313" key="4">
    <source>
        <dbReference type="Proteomes" id="UP000195570"/>
    </source>
</evidence>
<feature type="compositionally biased region" description="Basic and acidic residues" evidence="2">
    <location>
        <begin position="862"/>
        <end position="873"/>
    </location>
</feature>
<dbReference type="RefSeq" id="XP_067076768.1">
    <property type="nucleotide sequence ID" value="XM_067220667.1"/>
</dbReference>
<reference evidence="3" key="1">
    <citation type="submission" date="2016-09" db="EMBL/GenBank/DDBJ databases">
        <authorList>
            <person name="Hebert L."/>
            <person name="Moumen B."/>
        </authorList>
    </citation>
    <scope>NUCLEOTIDE SEQUENCE [LARGE SCALE GENOMIC DNA]</scope>
    <source>
        <strain evidence="3">OVI</strain>
    </source>
</reference>
<keyword evidence="4" id="KW-1185">Reference proteome</keyword>
<evidence type="ECO:0000256" key="2">
    <source>
        <dbReference type="SAM" id="MobiDB-lite"/>
    </source>
</evidence>
<organism evidence="3 4">
    <name type="scientific">Trypanosoma equiperdum</name>
    <dbReference type="NCBI Taxonomy" id="5694"/>
    <lineage>
        <taxon>Eukaryota</taxon>
        <taxon>Discoba</taxon>
        <taxon>Euglenozoa</taxon>
        <taxon>Kinetoplastea</taxon>
        <taxon>Metakinetoplastina</taxon>
        <taxon>Trypanosomatida</taxon>
        <taxon>Trypanosomatidae</taxon>
        <taxon>Trypanosoma</taxon>
    </lineage>
</organism>
<protein>
    <submittedName>
        <fullName evidence="3">Uncharacterized protein</fullName>
    </submittedName>
</protein>
<feature type="region of interest" description="Disordered" evidence="2">
    <location>
        <begin position="509"/>
        <end position="530"/>
    </location>
</feature>
<dbReference type="PANTHER" id="PTHR23159">
    <property type="entry name" value="CENTROSOMAL PROTEIN 2"/>
    <property type="match status" value="1"/>
</dbReference>
<feature type="region of interest" description="Disordered" evidence="2">
    <location>
        <begin position="1"/>
        <end position="25"/>
    </location>
</feature>
<name>A0A1G4I0G4_TRYEQ</name>
<dbReference type="Proteomes" id="UP000195570">
    <property type="component" value="Unassembled WGS sequence"/>
</dbReference>
<feature type="compositionally biased region" description="Basic and acidic residues" evidence="2">
    <location>
        <begin position="520"/>
        <end position="530"/>
    </location>
</feature>
<feature type="coiled-coil region" evidence="1">
    <location>
        <begin position="659"/>
        <end position="705"/>
    </location>
</feature>
<feature type="compositionally biased region" description="Polar residues" evidence="2">
    <location>
        <begin position="1"/>
        <end position="13"/>
    </location>
</feature>
<feature type="compositionally biased region" description="Basic and acidic residues" evidence="2">
    <location>
        <begin position="63"/>
        <end position="75"/>
    </location>
</feature>
<dbReference type="VEuPathDB" id="TriTrypDB:TEOVI_000703500"/>